<comment type="caution">
    <text evidence="2">The sequence shown here is derived from an EMBL/GenBank/DDBJ whole genome shotgun (WGS) entry which is preliminary data.</text>
</comment>
<feature type="region of interest" description="Disordered" evidence="1">
    <location>
        <begin position="1"/>
        <end position="34"/>
    </location>
</feature>
<evidence type="ECO:0000313" key="2">
    <source>
        <dbReference type="EMBL" id="GHB75370.1"/>
    </source>
</evidence>
<keyword evidence="3" id="KW-1185">Reference proteome</keyword>
<feature type="compositionally biased region" description="Pro residues" evidence="1">
    <location>
        <begin position="1"/>
        <end position="11"/>
    </location>
</feature>
<dbReference type="AlphaFoldDB" id="A0A8J3GAN3"/>
<reference evidence="2 3" key="1">
    <citation type="journal article" date="2014" name="Int. J. Syst. Evol. Microbiol.">
        <title>Complete genome sequence of Corynebacterium casei LMG S-19264T (=DSM 44701T), isolated from a smear-ripened cheese.</title>
        <authorList>
            <consortium name="US DOE Joint Genome Institute (JGI-PGF)"/>
            <person name="Walter F."/>
            <person name="Albersmeier A."/>
            <person name="Kalinowski J."/>
            <person name="Ruckert C."/>
        </authorList>
    </citation>
    <scope>NUCLEOTIDE SEQUENCE [LARGE SCALE GENOMIC DNA]</scope>
    <source>
        <strain evidence="2 3">KCTC 12866</strain>
    </source>
</reference>
<evidence type="ECO:0008006" key="4">
    <source>
        <dbReference type="Google" id="ProtNLM"/>
    </source>
</evidence>
<dbReference type="EMBL" id="BMXF01000003">
    <property type="protein sequence ID" value="GHB75370.1"/>
    <property type="molecule type" value="Genomic_DNA"/>
</dbReference>
<sequence>MTTPDPGPGDTPPASGKAGYLVGTVTDPRGKPLSQATIYTDNTVLKGRGSEISTTTNGTYQIQLVKDMGQWMAKGYILKLYNDRVYKINLHPENPDSFSENEKPVRNFQWKLTGHVPDLSLDLYYGGTVELFRDPNVMNLDDNENIEFTFTPVGPLIDGSTGKTLTLRMKKRYDSFLRDVPIGRYSVTAVYKPTGQKLRVSDAFEGSDYAPSVTIDFIGRESATRANMLGIGYTNR</sequence>
<proteinExistence type="predicted"/>
<evidence type="ECO:0000256" key="1">
    <source>
        <dbReference type="SAM" id="MobiDB-lite"/>
    </source>
</evidence>
<organism evidence="2 3">
    <name type="scientific">Persicitalea jodogahamensis</name>
    <dbReference type="NCBI Taxonomy" id="402147"/>
    <lineage>
        <taxon>Bacteria</taxon>
        <taxon>Pseudomonadati</taxon>
        <taxon>Bacteroidota</taxon>
        <taxon>Cytophagia</taxon>
        <taxon>Cytophagales</taxon>
        <taxon>Spirosomataceae</taxon>
        <taxon>Persicitalea</taxon>
    </lineage>
</organism>
<name>A0A8J3GAN3_9BACT</name>
<accession>A0A8J3GAN3</accession>
<gene>
    <name evidence="2" type="ORF">GCM10007390_31380</name>
</gene>
<dbReference type="Proteomes" id="UP000598271">
    <property type="component" value="Unassembled WGS sequence"/>
</dbReference>
<evidence type="ECO:0000313" key="3">
    <source>
        <dbReference type="Proteomes" id="UP000598271"/>
    </source>
</evidence>
<protein>
    <recommendedName>
        <fullName evidence="4">Carboxypeptidase regulatory-like domain-containing protein</fullName>
    </recommendedName>
</protein>